<evidence type="ECO:0000256" key="3">
    <source>
        <dbReference type="ARBA" id="ARBA00004613"/>
    </source>
</evidence>
<evidence type="ECO:0000313" key="10">
    <source>
        <dbReference type="Proteomes" id="UP000591058"/>
    </source>
</evidence>
<evidence type="ECO:0008006" key="11">
    <source>
        <dbReference type="Google" id="ProtNLM"/>
    </source>
</evidence>
<dbReference type="InterPro" id="IPR013783">
    <property type="entry name" value="Ig-like_fold"/>
</dbReference>
<evidence type="ECO:0000256" key="1">
    <source>
        <dbReference type="ARBA" id="ARBA00004196"/>
    </source>
</evidence>
<dbReference type="EMBL" id="JABBYL010000033">
    <property type="protein sequence ID" value="NMO10063.1"/>
    <property type="molecule type" value="Genomic_DNA"/>
</dbReference>
<dbReference type="RefSeq" id="WP_169032870.1">
    <property type="nucleotide sequence ID" value="NZ_JABBYL010000033.1"/>
</dbReference>
<proteinExistence type="predicted"/>
<comment type="subcellular location">
    <subcellularLocation>
        <location evidence="1">Cell envelope</location>
    </subcellularLocation>
    <subcellularLocation>
        <location evidence="2">Cell outer membrane</location>
    </subcellularLocation>
    <subcellularLocation>
        <location evidence="3">Secreted</location>
    </subcellularLocation>
</comment>
<gene>
    <name evidence="9" type="ORF">HG719_09560</name>
</gene>
<reference evidence="9 10" key="1">
    <citation type="submission" date="2020-04" db="EMBL/GenBank/DDBJ databases">
        <title>Draft genome of Methanobacterium subterraneum isolated from animal feces.</title>
        <authorList>
            <person name="Ouboter H.T."/>
            <person name="Berger S."/>
            <person name="Gungor E."/>
            <person name="Jetten M.S.M."/>
            <person name="Welte C.U."/>
        </authorList>
    </citation>
    <scope>NUCLEOTIDE SEQUENCE [LARGE SCALE GENOMIC DNA]</scope>
    <source>
        <strain evidence="9">HO_2020</strain>
    </source>
</reference>
<dbReference type="NCBIfam" id="TIGR01376">
    <property type="entry name" value="POMP_repeat"/>
    <property type="match status" value="1"/>
</dbReference>
<keyword evidence="4" id="KW-0964">Secreted</keyword>
<evidence type="ECO:0000313" key="9">
    <source>
        <dbReference type="EMBL" id="NMO10063.1"/>
    </source>
</evidence>
<dbReference type="InterPro" id="IPR011050">
    <property type="entry name" value="Pectin_lyase_fold/virulence"/>
</dbReference>
<accession>A0A7K4DNK3</accession>
<evidence type="ECO:0000256" key="5">
    <source>
        <dbReference type="ARBA" id="ARBA00022729"/>
    </source>
</evidence>
<feature type="transmembrane region" description="Helical" evidence="8">
    <location>
        <begin position="528"/>
        <end position="547"/>
    </location>
</feature>
<evidence type="ECO:0000256" key="7">
    <source>
        <dbReference type="ARBA" id="ARBA00023237"/>
    </source>
</evidence>
<evidence type="ECO:0000256" key="4">
    <source>
        <dbReference type="ARBA" id="ARBA00022525"/>
    </source>
</evidence>
<dbReference type="InterPro" id="IPR012334">
    <property type="entry name" value="Pectin_lyas_fold"/>
</dbReference>
<keyword evidence="8" id="KW-0812">Transmembrane</keyword>
<dbReference type="GO" id="GO:0005576">
    <property type="term" value="C:extracellular region"/>
    <property type="evidence" value="ECO:0007669"/>
    <property type="project" value="UniProtKB-SubCell"/>
</dbReference>
<organism evidence="9 10">
    <name type="scientific">Methanobacterium subterraneum</name>
    <dbReference type="NCBI Taxonomy" id="59277"/>
    <lineage>
        <taxon>Archaea</taxon>
        <taxon>Methanobacteriati</taxon>
        <taxon>Methanobacteriota</taxon>
        <taxon>Methanomada group</taxon>
        <taxon>Methanobacteria</taxon>
        <taxon>Methanobacteriales</taxon>
        <taxon>Methanobacteriaceae</taxon>
        <taxon>Methanobacterium</taxon>
    </lineage>
</organism>
<dbReference type="InterPro" id="IPR003368">
    <property type="entry name" value="POMP_repeat"/>
</dbReference>
<dbReference type="SUPFAM" id="SSF51126">
    <property type="entry name" value="Pectin lyase-like"/>
    <property type="match status" value="2"/>
</dbReference>
<comment type="caution">
    <text evidence="9">The sequence shown here is derived from an EMBL/GenBank/DDBJ whole genome shotgun (WGS) entry which is preliminary data.</text>
</comment>
<evidence type="ECO:0000256" key="2">
    <source>
        <dbReference type="ARBA" id="ARBA00004442"/>
    </source>
</evidence>
<sequence>MDRNHIILTILLLFGFLISIQAVSSAEIIIGPTDSIQTAIDTANPQDTIILNNGTYNESSIQVNKELTLKSVTENPDDVIIDAQQNGRVIEVLSGVNNVKIQGLTISNGYFDGTWNGDGAGISNKGGTITQPTQIINCKFTNNNATGEGGAIYNRGVLTITNCTLTNNTADGNGGGISNRGNLTITGSVIQQNTAPSMGGGIYNLDTMTITSCTIQQNQASGGGGILNDGDLTVTGSTIQQNQGDNGGGINNFDTLTITASVIGQNTAPYGGGIANWNTLNIVGSIIQENTAEFFGGGLHNLQGTANITDTTFQLNNAGSGGGMCNWDTLTITSSTIKQNNATSGGGIFNDHLQDVYGIVDANFNRIVANTPKAIQSDSGTVNAEYNWWGSNNPNFNALITGDVDYISWLVMTYSANSRVISLGGLSTLTADFRYDSNGVFHDPAAGHLPDETPVTFTTNLGNVGSKSIVTGTINGIATAILRGNEAAGEALTSARLDNQTLTATVTITPTARAASSSTKTIGMQSTGIQLAGIGLAILLVSAGLILPKRKQ</sequence>
<keyword evidence="7" id="KW-0998">Cell outer membrane</keyword>
<dbReference type="Gene3D" id="2.60.40.10">
    <property type="entry name" value="Immunoglobulins"/>
    <property type="match status" value="1"/>
</dbReference>
<dbReference type="PANTHER" id="PTHR11319">
    <property type="entry name" value="G PROTEIN-COUPLED RECEPTOR-RELATED"/>
    <property type="match status" value="1"/>
</dbReference>
<dbReference type="Proteomes" id="UP000591058">
    <property type="component" value="Unassembled WGS sequence"/>
</dbReference>
<keyword evidence="5" id="KW-0732">Signal</keyword>
<name>A0A7K4DNK3_9EURY</name>
<evidence type="ECO:0000256" key="6">
    <source>
        <dbReference type="ARBA" id="ARBA00023136"/>
    </source>
</evidence>
<dbReference type="PANTHER" id="PTHR11319:SF35">
    <property type="entry name" value="OUTER MEMBRANE PROTEIN PMPC-RELATED"/>
    <property type="match status" value="1"/>
</dbReference>
<keyword evidence="8" id="KW-1133">Transmembrane helix</keyword>
<dbReference type="AlphaFoldDB" id="A0A7K4DNK3"/>
<keyword evidence="6 8" id="KW-0472">Membrane</keyword>
<dbReference type="Gene3D" id="2.160.20.10">
    <property type="entry name" value="Single-stranded right-handed beta-helix, Pectin lyase-like"/>
    <property type="match status" value="1"/>
</dbReference>
<evidence type="ECO:0000256" key="8">
    <source>
        <dbReference type="SAM" id="Phobius"/>
    </source>
</evidence>
<protein>
    <recommendedName>
        <fullName evidence="11">Right handed beta helix domain-containing protein</fullName>
    </recommendedName>
</protein>